<reference evidence="1 2" key="1">
    <citation type="journal article" date="2017" name="Genome Biol.">
        <title>New reference genome sequences of hot pepper reveal the massive evolution of plant disease-resistance genes by retroduplication.</title>
        <authorList>
            <person name="Kim S."/>
            <person name="Park J."/>
            <person name="Yeom S.I."/>
            <person name="Kim Y.M."/>
            <person name="Seo E."/>
            <person name="Kim K.T."/>
            <person name="Kim M.S."/>
            <person name="Lee J.M."/>
            <person name="Cheong K."/>
            <person name="Shin H.S."/>
            <person name="Kim S.B."/>
            <person name="Han K."/>
            <person name="Lee J."/>
            <person name="Park M."/>
            <person name="Lee H.A."/>
            <person name="Lee H.Y."/>
            <person name="Lee Y."/>
            <person name="Oh S."/>
            <person name="Lee J.H."/>
            <person name="Choi E."/>
            <person name="Choi E."/>
            <person name="Lee S.E."/>
            <person name="Jeon J."/>
            <person name="Kim H."/>
            <person name="Choi G."/>
            <person name="Song H."/>
            <person name="Lee J."/>
            <person name="Lee S.C."/>
            <person name="Kwon J.K."/>
            <person name="Lee H.Y."/>
            <person name="Koo N."/>
            <person name="Hong Y."/>
            <person name="Kim R.W."/>
            <person name="Kang W.H."/>
            <person name="Huh J.H."/>
            <person name="Kang B.C."/>
            <person name="Yang T.J."/>
            <person name="Lee Y.H."/>
            <person name="Bennetzen J.L."/>
            <person name="Choi D."/>
        </authorList>
    </citation>
    <scope>NUCLEOTIDE SEQUENCE [LARGE SCALE GENOMIC DNA]</scope>
    <source>
        <strain evidence="2">cv. PBC81</strain>
    </source>
</reference>
<dbReference type="Proteomes" id="UP000224567">
    <property type="component" value="Unassembled WGS sequence"/>
</dbReference>
<dbReference type="InterPro" id="IPR036282">
    <property type="entry name" value="Glutathione-S-Trfase_C_sf"/>
</dbReference>
<gene>
    <name evidence="1" type="ORF">CQW23_17715</name>
</gene>
<dbReference type="EMBL" id="MLFT02000007">
    <property type="protein sequence ID" value="PHT43690.1"/>
    <property type="molecule type" value="Genomic_DNA"/>
</dbReference>
<evidence type="ECO:0000313" key="1">
    <source>
        <dbReference type="EMBL" id="PHT43690.1"/>
    </source>
</evidence>
<dbReference type="SUPFAM" id="SSF47616">
    <property type="entry name" value="GST C-terminal domain-like"/>
    <property type="match status" value="1"/>
</dbReference>
<comment type="caution">
    <text evidence="1">The sequence shown here is derived from an EMBL/GenBank/DDBJ whole genome shotgun (WGS) entry which is preliminary data.</text>
</comment>
<protein>
    <submittedName>
        <fullName evidence="1">Uncharacterized protein</fullName>
    </submittedName>
</protein>
<keyword evidence="2" id="KW-1185">Reference proteome</keyword>
<organism evidence="1 2">
    <name type="scientific">Capsicum baccatum</name>
    <name type="common">Peruvian pepper</name>
    <dbReference type="NCBI Taxonomy" id="33114"/>
    <lineage>
        <taxon>Eukaryota</taxon>
        <taxon>Viridiplantae</taxon>
        <taxon>Streptophyta</taxon>
        <taxon>Embryophyta</taxon>
        <taxon>Tracheophyta</taxon>
        <taxon>Spermatophyta</taxon>
        <taxon>Magnoliopsida</taxon>
        <taxon>eudicotyledons</taxon>
        <taxon>Gunneridae</taxon>
        <taxon>Pentapetalae</taxon>
        <taxon>asterids</taxon>
        <taxon>lamiids</taxon>
        <taxon>Solanales</taxon>
        <taxon>Solanaceae</taxon>
        <taxon>Solanoideae</taxon>
        <taxon>Capsiceae</taxon>
        <taxon>Capsicum</taxon>
    </lineage>
</organism>
<dbReference type="STRING" id="33114.A0A2G2WEZ4"/>
<sequence>MSFIASGDPCDDDFEDYDCENDENYYDEDCGENEDGGYYLEECEYGDSYAFNNKFENDDASRYEFFTYSSCDASNSEESDYGLDDDNEKTFGEYSCSSSYYDSNSKHENGYGSYVCFIGEGGGRSFINKLSYEENKMKSIPSLKIQELVDTYGNFNIEAVCPKLMAWAKRRMQRDSVAKSLPDQHKILEFVKVIS</sequence>
<dbReference type="AlphaFoldDB" id="A0A2G2WEZ4"/>
<proteinExistence type="predicted"/>
<dbReference type="Gene3D" id="1.20.1050.10">
    <property type="match status" value="1"/>
</dbReference>
<name>A0A2G2WEZ4_CAPBA</name>
<evidence type="ECO:0000313" key="2">
    <source>
        <dbReference type="Proteomes" id="UP000224567"/>
    </source>
</evidence>
<reference evidence="2" key="2">
    <citation type="journal article" date="2017" name="J. Anim. Genet.">
        <title>Multiple reference genome sequences of hot pepper reveal the massive evolution of plant disease resistance genes by retroduplication.</title>
        <authorList>
            <person name="Kim S."/>
            <person name="Park J."/>
            <person name="Yeom S.-I."/>
            <person name="Kim Y.-M."/>
            <person name="Seo E."/>
            <person name="Kim K.-T."/>
            <person name="Kim M.-S."/>
            <person name="Lee J.M."/>
            <person name="Cheong K."/>
            <person name="Shin H.-S."/>
            <person name="Kim S.-B."/>
            <person name="Han K."/>
            <person name="Lee J."/>
            <person name="Park M."/>
            <person name="Lee H.-A."/>
            <person name="Lee H.-Y."/>
            <person name="Lee Y."/>
            <person name="Oh S."/>
            <person name="Lee J.H."/>
            <person name="Choi E."/>
            <person name="Choi E."/>
            <person name="Lee S.E."/>
            <person name="Jeon J."/>
            <person name="Kim H."/>
            <person name="Choi G."/>
            <person name="Song H."/>
            <person name="Lee J."/>
            <person name="Lee S.-C."/>
            <person name="Kwon J.-K."/>
            <person name="Lee H.-Y."/>
            <person name="Koo N."/>
            <person name="Hong Y."/>
            <person name="Kim R.W."/>
            <person name="Kang W.-H."/>
            <person name="Huh J.H."/>
            <person name="Kang B.-C."/>
            <person name="Yang T.-J."/>
            <person name="Lee Y.-H."/>
            <person name="Bennetzen J.L."/>
            <person name="Choi D."/>
        </authorList>
    </citation>
    <scope>NUCLEOTIDE SEQUENCE [LARGE SCALE GENOMIC DNA]</scope>
    <source>
        <strain evidence="2">cv. PBC81</strain>
    </source>
</reference>
<accession>A0A2G2WEZ4</accession>